<feature type="region of interest" description="Disordered" evidence="1">
    <location>
        <begin position="1330"/>
        <end position="1355"/>
    </location>
</feature>
<reference evidence="3 4" key="1">
    <citation type="journal article" date="2021" name="Elife">
        <title>Chloroplast acquisition without the gene transfer in kleptoplastic sea slugs, Plakobranchus ocellatus.</title>
        <authorList>
            <person name="Maeda T."/>
            <person name="Takahashi S."/>
            <person name="Yoshida T."/>
            <person name="Shimamura S."/>
            <person name="Takaki Y."/>
            <person name="Nagai Y."/>
            <person name="Toyoda A."/>
            <person name="Suzuki Y."/>
            <person name="Arimoto A."/>
            <person name="Ishii H."/>
            <person name="Satoh N."/>
            <person name="Nishiyama T."/>
            <person name="Hasebe M."/>
            <person name="Maruyama T."/>
            <person name="Minagawa J."/>
            <person name="Obokata J."/>
            <person name="Shigenobu S."/>
        </authorList>
    </citation>
    <scope>NUCLEOTIDE SEQUENCE [LARGE SCALE GENOMIC DNA]</scope>
</reference>
<feature type="region of interest" description="Disordered" evidence="1">
    <location>
        <begin position="1472"/>
        <end position="1566"/>
    </location>
</feature>
<protein>
    <recommendedName>
        <fullName evidence="2">C2H2-type domain-containing protein</fullName>
    </recommendedName>
</protein>
<dbReference type="EMBL" id="BLXT01000921">
    <property type="protein sequence ID" value="GFN81220.1"/>
    <property type="molecule type" value="Genomic_DNA"/>
</dbReference>
<dbReference type="Proteomes" id="UP000735302">
    <property type="component" value="Unassembled WGS sequence"/>
</dbReference>
<feature type="compositionally biased region" description="Polar residues" evidence="1">
    <location>
        <begin position="1529"/>
        <end position="1546"/>
    </location>
</feature>
<name>A0AAV3YFR2_9GAST</name>
<feature type="compositionally biased region" description="Polar residues" evidence="1">
    <location>
        <begin position="560"/>
        <end position="573"/>
    </location>
</feature>
<dbReference type="InterPro" id="IPR013087">
    <property type="entry name" value="Znf_C2H2_type"/>
</dbReference>
<proteinExistence type="predicted"/>
<feature type="region of interest" description="Disordered" evidence="1">
    <location>
        <begin position="252"/>
        <end position="271"/>
    </location>
</feature>
<evidence type="ECO:0000313" key="4">
    <source>
        <dbReference type="Proteomes" id="UP000735302"/>
    </source>
</evidence>
<feature type="domain" description="C2H2-type" evidence="2">
    <location>
        <begin position="585"/>
        <end position="605"/>
    </location>
</feature>
<keyword evidence="4" id="KW-1185">Reference proteome</keyword>
<dbReference type="PROSITE" id="PS00028">
    <property type="entry name" value="ZINC_FINGER_C2H2_1"/>
    <property type="match status" value="1"/>
</dbReference>
<feature type="compositionally biased region" description="Polar residues" evidence="1">
    <location>
        <begin position="804"/>
        <end position="816"/>
    </location>
</feature>
<feature type="region of interest" description="Disordered" evidence="1">
    <location>
        <begin position="1404"/>
        <end position="1436"/>
    </location>
</feature>
<comment type="caution">
    <text evidence="3">The sequence shown here is derived from an EMBL/GenBank/DDBJ whole genome shotgun (WGS) entry which is preliminary data.</text>
</comment>
<gene>
    <name evidence="3" type="ORF">PoB_000772600</name>
</gene>
<feature type="compositionally biased region" description="Polar residues" evidence="1">
    <location>
        <begin position="1342"/>
        <end position="1355"/>
    </location>
</feature>
<sequence length="1600" mass="174246">MNRTVDNSTIVEHLVKHVSGVTPMLGNVADQAIVSSTEERNVDKNLETETNSLSFSEEVHSKPCLVEHNVDESDSRGAEGWPTVGGCTGSCKNGITTDGDHTVRDECKQSDEEGCKTSMLSAVIEGSANQEQAENCRMGLNMQVKNSNGTFVDDSLLVTCSGTNAAAVTKIKSDEQCAAAGQVSNSKEPSDDLETDRVNYESHLAPHADAATNPDQRLHIKDVVENGNNFTEEDPVPQLEKQQEIVKLTSVQPAEGHMENEQSSTQDGSREVGQNVEMLHESDLVDDDRSPMESVFKDTEKETETMHASTTGISDQSLTDGICSKIKETELKHVSAVVESDSQSASKDINEEVADSQHVILEDESDQSASKDIGEEVEKKSDSQSVTEEDESDQSASKDIGEEMEEKSDSQSVTVEDESDQAASKDIGEEEEKKSDSQSVTVEDESDQAASKDIGEEEEKKSDSQRVTLLDESDQSASRGICKEVEKKTESKAVSVLNMFEQSLSKTETITRGDNEVSIVHVVSDEEEEDTAPTSEEDIDVCTVSFPDAQSDQENHTKGADTTNPSTTSRAQQNPQICMGNGVLCVECNETFTDQMHFSEHIICHLWGVPRAVGQCALCGLVFSSGWTMASHLASANNRLIAAVNLSEKIRGSATMGTTKYSKGDQAENQIEGPGSKDQDAEVASGITEAVEAKPLSLPLTVKEHEEFLKEDIECSKTPRKATVKFETESSPSFHRQKRKGDQLSCKDGRRQGVDPEVEGYLLSLVEQGLSVDPGAFGMQLCSPPHSPPKIQKTSGAKHPVAKNNHNASSLVPSNNNIGNSSNDFKSRANNLTPWAGQRGRGTNPCNAIHNLGNKDPRFNIKRPGSHNPNQTSYGGKSVSPSFAPTQEQLNTNSLVSIKKEKKDKVPPLLSGNHHIYGAFPKQTSPSALNDRLSLSPTHKSPSHSNLRKSPPSNNASSVLILKTASAASPSIRDHRIEALRKLRQSRREKQGCKRVRNVRVKMRRLVLPPHSQGQWPVWKLNFHTPNSHLSSPSQVLLRQDKIFNGQFKNNLTLPLKSVQLAGVKAPNVDLRSLKIPVVRLKKLPVLSSLTGSVKVHPKFGCPKTVPVPVQRQTVPLILPVPSNSPSKEKSRSIFKVEYRSFLELESCSTPKIESHIIPKAVSCSTPKAGSHRITEAETYNITKVESCSITKVESRNMIEMMLQSVSNPKCHFESFANGISGANFSNTPSPNIAPQSVNKKQSCSVPDSQDCTKKGTSVLSLTGKKIQTQDSPLKVDSKTAVSRGSRGQLRSLKFPDKKCVLAPSTTADAKQKPAVQIPKVSLNEVIIIDDDDDGGDKNTQRLKSALTSDQQTSPPQLAAMLNKADISPECSDKSGVIVREVCTVEPSMVVDVTCDLEKEFVEKEQVNSPGSQGLRDAPSSSTNAEEGRKEVSEEDRNILGWKVSVAESSDESDKETCENAILKSAMLNCSNSVSSDSHEEKTDRQTVHFDPESPQGKNNVRAGEGACLHKEISNNKDKTPYPDAVSDRANNFQDLSESSSKTFENASEMAPCPNKSPATPLDDSSNIVDIFEEIEKTCREIQANSDSGQQKEEDFPMEN</sequence>
<feature type="region of interest" description="Disordered" evidence="1">
    <location>
        <begin position="656"/>
        <end position="680"/>
    </location>
</feature>
<organism evidence="3 4">
    <name type="scientific">Plakobranchus ocellatus</name>
    <dbReference type="NCBI Taxonomy" id="259542"/>
    <lineage>
        <taxon>Eukaryota</taxon>
        <taxon>Metazoa</taxon>
        <taxon>Spiralia</taxon>
        <taxon>Lophotrochozoa</taxon>
        <taxon>Mollusca</taxon>
        <taxon>Gastropoda</taxon>
        <taxon>Heterobranchia</taxon>
        <taxon>Euthyneura</taxon>
        <taxon>Panpulmonata</taxon>
        <taxon>Sacoglossa</taxon>
        <taxon>Placobranchoidea</taxon>
        <taxon>Plakobranchidae</taxon>
        <taxon>Plakobranchus</taxon>
    </lineage>
</organism>
<feature type="compositionally biased region" description="Polar residues" evidence="1">
    <location>
        <begin position="922"/>
        <end position="945"/>
    </location>
</feature>
<feature type="compositionally biased region" description="Basic and acidic residues" evidence="1">
    <location>
        <begin position="740"/>
        <end position="753"/>
    </location>
</feature>
<evidence type="ECO:0000313" key="3">
    <source>
        <dbReference type="EMBL" id="GFN81220.1"/>
    </source>
</evidence>
<feature type="region of interest" description="Disordered" evidence="1">
    <location>
        <begin position="336"/>
        <end position="486"/>
    </location>
</feature>
<feature type="region of interest" description="Disordered" evidence="1">
    <location>
        <begin position="857"/>
        <end position="955"/>
    </location>
</feature>
<feature type="compositionally biased region" description="Basic and acidic residues" evidence="1">
    <location>
        <begin position="372"/>
        <end position="382"/>
    </location>
</feature>
<feature type="compositionally biased region" description="Basic and acidic residues" evidence="1">
    <location>
        <begin position="1426"/>
        <end position="1436"/>
    </location>
</feature>
<evidence type="ECO:0000259" key="2">
    <source>
        <dbReference type="PROSITE" id="PS00028"/>
    </source>
</evidence>
<feature type="region of interest" description="Disordered" evidence="1">
    <location>
        <begin position="548"/>
        <end position="573"/>
    </location>
</feature>
<feature type="compositionally biased region" description="Basic and acidic residues" evidence="1">
    <location>
        <begin position="287"/>
        <end position="305"/>
    </location>
</feature>
<feature type="region of interest" description="Disordered" evidence="1">
    <location>
        <begin position="719"/>
        <end position="753"/>
    </location>
</feature>
<feature type="compositionally biased region" description="Basic and acidic residues" evidence="1">
    <location>
        <begin position="1477"/>
        <end position="1492"/>
    </location>
</feature>
<evidence type="ECO:0000256" key="1">
    <source>
        <dbReference type="SAM" id="MobiDB-lite"/>
    </source>
</evidence>
<feature type="region of interest" description="Disordered" evidence="1">
    <location>
        <begin position="786"/>
        <end position="816"/>
    </location>
</feature>
<feature type="region of interest" description="Disordered" evidence="1">
    <location>
        <begin position="287"/>
        <end position="317"/>
    </location>
</feature>
<feature type="compositionally biased region" description="Basic and acidic residues" evidence="1">
    <location>
        <begin position="1508"/>
        <end position="1521"/>
    </location>
</feature>
<feature type="compositionally biased region" description="Polar residues" evidence="1">
    <location>
        <begin position="306"/>
        <end position="317"/>
    </location>
</feature>
<accession>A0AAV3YFR2</accession>
<feature type="compositionally biased region" description="Polar residues" evidence="1">
    <location>
        <begin position="867"/>
        <end position="896"/>
    </location>
</feature>